<dbReference type="SUPFAM" id="SSF161098">
    <property type="entry name" value="MetI-like"/>
    <property type="match status" value="1"/>
</dbReference>
<keyword evidence="10" id="KW-1185">Reference proteome</keyword>
<dbReference type="EMBL" id="BMGR01000007">
    <property type="protein sequence ID" value="GGG06102.1"/>
    <property type="molecule type" value="Genomic_DNA"/>
</dbReference>
<gene>
    <name evidence="9" type="ORF">GCM10010916_23890</name>
</gene>
<evidence type="ECO:0000256" key="5">
    <source>
        <dbReference type="ARBA" id="ARBA00022989"/>
    </source>
</evidence>
<evidence type="ECO:0000256" key="1">
    <source>
        <dbReference type="ARBA" id="ARBA00004651"/>
    </source>
</evidence>
<dbReference type="Pfam" id="PF00528">
    <property type="entry name" value="BPD_transp_1"/>
    <property type="match status" value="1"/>
</dbReference>
<dbReference type="AlphaFoldDB" id="A0A917FUD6"/>
<dbReference type="GO" id="GO:0005886">
    <property type="term" value="C:plasma membrane"/>
    <property type="evidence" value="ECO:0007669"/>
    <property type="project" value="UniProtKB-SubCell"/>
</dbReference>
<evidence type="ECO:0000256" key="2">
    <source>
        <dbReference type="ARBA" id="ARBA00022448"/>
    </source>
</evidence>
<evidence type="ECO:0000259" key="8">
    <source>
        <dbReference type="PROSITE" id="PS50928"/>
    </source>
</evidence>
<keyword evidence="6 7" id="KW-0472">Membrane</keyword>
<dbReference type="Proteomes" id="UP000644756">
    <property type="component" value="Unassembled WGS sequence"/>
</dbReference>
<evidence type="ECO:0000313" key="9">
    <source>
        <dbReference type="EMBL" id="GGG06102.1"/>
    </source>
</evidence>
<feature type="transmembrane region" description="Helical" evidence="7">
    <location>
        <begin position="135"/>
        <end position="158"/>
    </location>
</feature>
<evidence type="ECO:0000256" key="7">
    <source>
        <dbReference type="RuleBase" id="RU363032"/>
    </source>
</evidence>
<keyword evidence="4 7" id="KW-0812">Transmembrane</keyword>
<keyword evidence="3" id="KW-1003">Cell membrane</keyword>
<evidence type="ECO:0000313" key="10">
    <source>
        <dbReference type="Proteomes" id="UP000644756"/>
    </source>
</evidence>
<reference evidence="9" key="1">
    <citation type="journal article" date="2014" name="Int. J. Syst. Evol. Microbiol.">
        <title>Complete genome sequence of Corynebacterium casei LMG S-19264T (=DSM 44701T), isolated from a smear-ripened cheese.</title>
        <authorList>
            <consortium name="US DOE Joint Genome Institute (JGI-PGF)"/>
            <person name="Walter F."/>
            <person name="Albersmeier A."/>
            <person name="Kalinowski J."/>
            <person name="Ruckert C."/>
        </authorList>
    </citation>
    <scope>NUCLEOTIDE SEQUENCE</scope>
    <source>
        <strain evidence="9">CGMCC 1.12987</strain>
    </source>
</reference>
<evidence type="ECO:0000256" key="4">
    <source>
        <dbReference type="ARBA" id="ARBA00022692"/>
    </source>
</evidence>
<name>A0A917FUD6_9BACL</name>
<dbReference type="PANTHER" id="PTHR30193">
    <property type="entry name" value="ABC TRANSPORTER PERMEASE PROTEIN"/>
    <property type="match status" value="1"/>
</dbReference>
<dbReference type="PANTHER" id="PTHR30193:SF44">
    <property type="entry name" value="LACTOSE TRANSPORT SYSTEM PERMEASE PROTEIN LACF"/>
    <property type="match status" value="1"/>
</dbReference>
<dbReference type="GO" id="GO:0055085">
    <property type="term" value="P:transmembrane transport"/>
    <property type="evidence" value="ECO:0007669"/>
    <property type="project" value="InterPro"/>
</dbReference>
<comment type="similarity">
    <text evidence="7">Belongs to the binding-protein-dependent transport system permease family.</text>
</comment>
<dbReference type="InterPro" id="IPR000515">
    <property type="entry name" value="MetI-like"/>
</dbReference>
<evidence type="ECO:0000256" key="6">
    <source>
        <dbReference type="ARBA" id="ARBA00023136"/>
    </source>
</evidence>
<feature type="transmembrane region" description="Helical" evidence="7">
    <location>
        <begin position="302"/>
        <end position="320"/>
    </location>
</feature>
<feature type="transmembrane region" description="Helical" evidence="7">
    <location>
        <begin position="102"/>
        <end position="123"/>
    </location>
</feature>
<dbReference type="CDD" id="cd06261">
    <property type="entry name" value="TM_PBP2"/>
    <property type="match status" value="1"/>
</dbReference>
<feature type="domain" description="ABC transmembrane type-1" evidence="8">
    <location>
        <begin position="98"/>
        <end position="316"/>
    </location>
</feature>
<proteinExistence type="inferred from homology"/>
<dbReference type="InterPro" id="IPR035906">
    <property type="entry name" value="MetI-like_sf"/>
</dbReference>
<feature type="transmembrane region" description="Helical" evidence="7">
    <location>
        <begin position="235"/>
        <end position="258"/>
    </location>
</feature>
<keyword evidence="2 7" id="KW-0813">Transport</keyword>
<dbReference type="Gene3D" id="1.10.3720.10">
    <property type="entry name" value="MetI-like"/>
    <property type="match status" value="1"/>
</dbReference>
<feature type="transmembrane region" description="Helical" evidence="7">
    <location>
        <begin position="34"/>
        <end position="52"/>
    </location>
</feature>
<evidence type="ECO:0000256" key="3">
    <source>
        <dbReference type="ARBA" id="ARBA00022475"/>
    </source>
</evidence>
<sequence length="330" mass="37443">MRVSTQARAQAPLEAESQAQTRLKNFKSTMKRIMKYRVLLLMTLPAVVYFFINNYLPMFGVVIAFKNINFADGIWGSDWIGFKNFEYLFKTNDAFIITRNTLLYNVVFIVLNTVIAIALAIMLNDIKNRFFSRTYQSLILLPYLISMVIVGYLVLALLDVGKGYMNNTILPFMGMQEISWYSETKYWPFILTIVSVWKGVGYLCIIYLAAIIGIDQEYYEAATIDGANKWQQIKSITIPLIMPVITIMTLLAIGRIFYSDFGLFYQVPLNTGVLMPVTQTIDTYVYRALINLGDLGMSSAAGLYQAVVGFVLVLVSNYVVNKINSDNALF</sequence>
<accession>A0A917FUD6</accession>
<keyword evidence="5 7" id="KW-1133">Transmembrane helix</keyword>
<reference evidence="9" key="2">
    <citation type="submission" date="2020-09" db="EMBL/GenBank/DDBJ databases">
        <authorList>
            <person name="Sun Q."/>
            <person name="Zhou Y."/>
        </authorList>
    </citation>
    <scope>NUCLEOTIDE SEQUENCE</scope>
    <source>
        <strain evidence="9">CGMCC 1.12987</strain>
    </source>
</reference>
<dbReference type="PROSITE" id="PS50928">
    <property type="entry name" value="ABC_TM1"/>
    <property type="match status" value="1"/>
</dbReference>
<feature type="transmembrane region" description="Helical" evidence="7">
    <location>
        <begin position="189"/>
        <end position="214"/>
    </location>
</feature>
<protein>
    <submittedName>
        <fullName evidence="9">Sugar ABC transporter permease</fullName>
    </submittedName>
</protein>
<dbReference type="InterPro" id="IPR051393">
    <property type="entry name" value="ABC_transporter_permease"/>
</dbReference>
<comment type="subcellular location">
    <subcellularLocation>
        <location evidence="1 7">Cell membrane</location>
        <topology evidence="1 7">Multi-pass membrane protein</topology>
    </subcellularLocation>
</comment>
<comment type="caution">
    <text evidence="9">The sequence shown here is derived from an EMBL/GenBank/DDBJ whole genome shotgun (WGS) entry which is preliminary data.</text>
</comment>
<organism evidence="9 10">
    <name type="scientific">Paenibacillus abyssi</name>
    <dbReference type="NCBI Taxonomy" id="1340531"/>
    <lineage>
        <taxon>Bacteria</taxon>
        <taxon>Bacillati</taxon>
        <taxon>Bacillota</taxon>
        <taxon>Bacilli</taxon>
        <taxon>Bacillales</taxon>
        <taxon>Paenibacillaceae</taxon>
        <taxon>Paenibacillus</taxon>
    </lineage>
</organism>